<dbReference type="Gene3D" id="3.30.420.10">
    <property type="entry name" value="Ribonuclease H-like superfamily/Ribonuclease H"/>
    <property type="match status" value="1"/>
</dbReference>
<proteinExistence type="predicted"/>
<keyword evidence="2" id="KW-1185">Reference proteome</keyword>
<comment type="caution">
    <text evidence="1">The sequence shown here is derived from an EMBL/GenBank/DDBJ whole genome shotgun (WGS) entry which is preliminary data.</text>
</comment>
<name>A0AAD4JSX0_9MUSC</name>
<dbReference type="Proteomes" id="UP001200034">
    <property type="component" value="Unassembled WGS sequence"/>
</dbReference>
<organism evidence="1 2">
    <name type="scientific">Drosophila rubida</name>
    <dbReference type="NCBI Taxonomy" id="30044"/>
    <lineage>
        <taxon>Eukaryota</taxon>
        <taxon>Metazoa</taxon>
        <taxon>Ecdysozoa</taxon>
        <taxon>Arthropoda</taxon>
        <taxon>Hexapoda</taxon>
        <taxon>Insecta</taxon>
        <taxon>Pterygota</taxon>
        <taxon>Neoptera</taxon>
        <taxon>Endopterygota</taxon>
        <taxon>Diptera</taxon>
        <taxon>Brachycera</taxon>
        <taxon>Muscomorpha</taxon>
        <taxon>Ephydroidea</taxon>
        <taxon>Drosophilidae</taxon>
        <taxon>Drosophila</taxon>
    </lineage>
</organism>
<reference evidence="1" key="1">
    <citation type="journal article" date="2021" name="Mol. Ecol. Resour.">
        <title>Phylogenomic analyses of the genus Drosophila reveals genomic signals of climate adaptation.</title>
        <authorList>
            <person name="Li F."/>
            <person name="Rane R.V."/>
            <person name="Luria V."/>
            <person name="Xiong Z."/>
            <person name="Chen J."/>
            <person name="Li Z."/>
            <person name="Catullo R.A."/>
            <person name="Griffin P.C."/>
            <person name="Schiffer M."/>
            <person name="Pearce S."/>
            <person name="Lee S.F."/>
            <person name="McElroy K."/>
            <person name="Stocker A."/>
            <person name="Shirriffs J."/>
            <person name="Cockerell F."/>
            <person name="Coppin C."/>
            <person name="Sgro C.M."/>
            <person name="Karger A."/>
            <person name="Cain J.W."/>
            <person name="Weber J.A."/>
            <person name="Santpere G."/>
            <person name="Kirschner M.W."/>
            <person name="Hoffmann A.A."/>
            <person name="Oakeshott J.G."/>
            <person name="Zhang G."/>
        </authorList>
    </citation>
    <scope>NUCLEOTIDE SEQUENCE</scope>
    <source>
        <strain evidence="1">BGI-SZ-2011g</strain>
    </source>
</reference>
<sequence>HLDKLHSSAGGIMVWGAISYYGTCELKFVPTTMNALCYNGILKEAFPHFQSLFNNLKWIYQHDNAPIHTA</sequence>
<evidence type="ECO:0008006" key="3">
    <source>
        <dbReference type="Google" id="ProtNLM"/>
    </source>
</evidence>
<protein>
    <recommendedName>
        <fullName evidence="3">Transposase</fullName>
    </recommendedName>
</protein>
<evidence type="ECO:0000313" key="1">
    <source>
        <dbReference type="EMBL" id="KAH8358965.1"/>
    </source>
</evidence>
<dbReference type="EMBL" id="JAJJHW010003409">
    <property type="protein sequence ID" value="KAH8358965.1"/>
    <property type="molecule type" value="Genomic_DNA"/>
</dbReference>
<gene>
    <name evidence="1" type="ORF">KR093_003581</name>
</gene>
<dbReference type="GO" id="GO:0003676">
    <property type="term" value="F:nucleic acid binding"/>
    <property type="evidence" value="ECO:0007669"/>
    <property type="project" value="InterPro"/>
</dbReference>
<evidence type="ECO:0000313" key="2">
    <source>
        <dbReference type="Proteomes" id="UP001200034"/>
    </source>
</evidence>
<dbReference type="AlphaFoldDB" id="A0AAD4JSX0"/>
<feature type="non-terminal residue" evidence="1">
    <location>
        <position position="70"/>
    </location>
</feature>
<feature type="non-terminal residue" evidence="1">
    <location>
        <position position="1"/>
    </location>
</feature>
<accession>A0AAD4JSX0</accession>
<dbReference type="InterPro" id="IPR036397">
    <property type="entry name" value="RNaseH_sf"/>
</dbReference>